<dbReference type="Proteomes" id="UP000254134">
    <property type="component" value="Unassembled WGS sequence"/>
</dbReference>
<name>A0A7M2YUC5_9ACTN</name>
<gene>
    <name evidence="2" type="ORF">Gocc_2940</name>
</gene>
<keyword evidence="3" id="KW-1185">Reference proteome</keyword>
<accession>A0A7M2YUC5</accession>
<dbReference type="RefSeq" id="WP_114797332.1">
    <property type="nucleotide sequence ID" value="NZ_QQZY01000010.1"/>
</dbReference>
<sequence length="98" mass="10608">MSDFDTVANELGRRGVEWAHLALERIEARLAEAERERDELREALAAVKAVMLDAQHTYGYVGEDGAPFGPMMVERDALLAALGIDHAALCAQRGGEAA</sequence>
<proteinExistence type="predicted"/>
<keyword evidence="1" id="KW-0175">Coiled coil</keyword>
<feature type="coiled-coil region" evidence="1">
    <location>
        <begin position="16"/>
        <end position="50"/>
    </location>
</feature>
<reference evidence="3" key="2">
    <citation type="journal article" date="2019" name="MicrobiologyOpen">
        <title>High-quality draft genome sequence of Gaiella occulta isolated from a 150 meter deep mineral water borehole and comparison with the genome sequences of other deep-branching lineages of the phylum Actinobacteria.</title>
        <authorList>
            <person name="Severino R."/>
            <person name="Froufe H.J.C."/>
            <person name="Barroso C."/>
            <person name="Albuquerque L."/>
            <person name="Lobo-da-Cunha A."/>
            <person name="da Costa M.S."/>
            <person name="Egas C."/>
        </authorList>
    </citation>
    <scope>NUCLEOTIDE SEQUENCE [LARGE SCALE GENOMIC DNA]</scope>
    <source>
        <strain evidence="3">F2-233</strain>
    </source>
</reference>
<evidence type="ECO:0000256" key="1">
    <source>
        <dbReference type="SAM" id="Coils"/>
    </source>
</evidence>
<organism evidence="2 3">
    <name type="scientific">Gaiella occulta</name>
    <dbReference type="NCBI Taxonomy" id="1002870"/>
    <lineage>
        <taxon>Bacteria</taxon>
        <taxon>Bacillati</taxon>
        <taxon>Actinomycetota</taxon>
        <taxon>Thermoleophilia</taxon>
        <taxon>Gaiellales</taxon>
        <taxon>Gaiellaceae</taxon>
        <taxon>Gaiella</taxon>
    </lineage>
</organism>
<reference evidence="2 3" key="1">
    <citation type="submission" date="2018-07" db="EMBL/GenBank/DDBJ databases">
        <title>High-quality-draft genome sequence of Gaiella occulta.</title>
        <authorList>
            <person name="Severino R."/>
            <person name="Froufe H.J.C."/>
            <person name="Rainey F.A."/>
            <person name="Barroso C."/>
            <person name="Albuquerque L."/>
            <person name="Lobo-Da-Cunha A."/>
            <person name="Da Costa M.S."/>
            <person name="Egas C."/>
        </authorList>
    </citation>
    <scope>NUCLEOTIDE SEQUENCE [LARGE SCALE GENOMIC DNA]</scope>
    <source>
        <strain evidence="2 3">F2-233</strain>
    </source>
</reference>
<dbReference type="EMBL" id="QQZY01000010">
    <property type="protein sequence ID" value="RDI73340.1"/>
    <property type="molecule type" value="Genomic_DNA"/>
</dbReference>
<evidence type="ECO:0000313" key="2">
    <source>
        <dbReference type="EMBL" id="RDI73340.1"/>
    </source>
</evidence>
<comment type="caution">
    <text evidence="2">The sequence shown here is derived from an EMBL/GenBank/DDBJ whole genome shotgun (WGS) entry which is preliminary data.</text>
</comment>
<evidence type="ECO:0000313" key="3">
    <source>
        <dbReference type="Proteomes" id="UP000254134"/>
    </source>
</evidence>
<dbReference type="AlphaFoldDB" id="A0A7M2YUC5"/>
<protein>
    <submittedName>
        <fullName evidence="2">Uncharacterized protein</fullName>
    </submittedName>
</protein>